<evidence type="ECO:0000256" key="3">
    <source>
        <dbReference type="ARBA" id="ARBA00022843"/>
    </source>
</evidence>
<dbReference type="PANTHER" id="PTHR11932">
    <property type="entry name" value="CULLIN"/>
    <property type="match status" value="1"/>
</dbReference>
<dbReference type="GO" id="GO:0006511">
    <property type="term" value="P:ubiquitin-dependent protein catabolic process"/>
    <property type="evidence" value="ECO:0007669"/>
    <property type="project" value="InterPro"/>
</dbReference>
<feature type="region of interest" description="Disordered" evidence="6">
    <location>
        <begin position="350"/>
        <end position="369"/>
    </location>
</feature>
<evidence type="ECO:0000256" key="5">
    <source>
        <dbReference type="RuleBase" id="RU003829"/>
    </source>
</evidence>
<dbReference type="InterPro" id="IPR036317">
    <property type="entry name" value="Cullin_homology_sf"/>
</dbReference>
<dbReference type="InterPro" id="IPR001373">
    <property type="entry name" value="Cullin_N"/>
</dbReference>
<keyword evidence="9" id="KW-1185">Reference proteome</keyword>
<keyword evidence="2" id="KW-1017">Isopeptide bond</keyword>
<accession>A0A9P5PTQ6</accession>
<dbReference type="Gene3D" id="1.20.1310.10">
    <property type="entry name" value="Cullin Repeats"/>
    <property type="match status" value="4"/>
</dbReference>
<dbReference type="GO" id="GO:0031625">
    <property type="term" value="F:ubiquitin protein ligase binding"/>
    <property type="evidence" value="ECO:0007669"/>
    <property type="project" value="InterPro"/>
</dbReference>
<dbReference type="InterPro" id="IPR016157">
    <property type="entry name" value="Cullin_CS"/>
</dbReference>
<comment type="caution">
    <text evidence="8">The sequence shown here is derived from an EMBL/GenBank/DDBJ whole genome shotgun (WGS) entry which is preliminary data.</text>
</comment>
<organism evidence="8 9">
    <name type="scientific">Rhodocollybia butyracea</name>
    <dbReference type="NCBI Taxonomy" id="206335"/>
    <lineage>
        <taxon>Eukaryota</taxon>
        <taxon>Fungi</taxon>
        <taxon>Dikarya</taxon>
        <taxon>Basidiomycota</taxon>
        <taxon>Agaricomycotina</taxon>
        <taxon>Agaricomycetes</taxon>
        <taxon>Agaricomycetidae</taxon>
        <taxon>Agaricales</taxon>
        <taxon>Marasmiineae</taxon>
        <taxon>Omphalotaceae</taxon>
        <taxon>Rhodocollybia</taxon>
    </lineage>
</organism>
<evidence type="ECO:0000313" key="9">
    <source>
        <dbReference type="Proteomes" id="UP000772434"/>
    </source>
</evidence>
<protein>
    <submittedName>
        <fullName evidence="8">Cullin-domain-containing protein</fullName>
    </submittedName>
</protein>
<dbReference type="EMBL" id="JADNRY010000053">
    <property type="protein sequence ID" value="KAF9069236.1"/>
    <property type="molecule type" value="Genomic_DNA"/>
</dbReference>
<dbReference type="SUPFAM" id="SSF46785">
    <property type="entry name" value="Winged helix' DNA-binding domain"/>
    <property type="match status" value="1"/>
</dbReference>
<name>A0A9P5PTQ6_9AGAR</name>
<dbReference type="FunFam" id="1.10.10.10:FF:000014">
    <property type="entry name" value="Cullin 1"/>
    <property type="match status" value="1"/>
</dbReference>
<comment type="similarity">
    <text evidence="1 4 5">Belongs to the cullin family.</text>
</comment>
<gene>
    <name evidence="8" type="ORF">BDP27DRAFT_1325850</name>
</gene>
<dbReference type="Pfam" id="PF26557">
    <property type="entry name" value="Cullin_AB"/>
    <property type="match status" value="1"/>
</dbReference>
<dbReference type="AlphaFoldDB" id="A0A9P5PTQ6"/>
<evidence type="ECO:0000259" key="7">
    <source>
        <dbReference type="PROSITE" id="PS50069"/>
    </source>
</evidence>
<dbReference type="InterPro" id="IPR019559">
    <property type="entry name" value="Cullin_neddylation_domain"/>
</dbReference>
<dbReference type="FunFam" id="1.20.1310.10:FF:000001">
    <property type="entry name" value="Cullin 3"/>
    <property type="match status" value="1"/>
</dbReference>
<proteinExistence type="inferred from homology"/>
<dbReference type="InterPro" id="IPR036390">
    <property type="entry name" value="WH_DNA-bd_sf"/>
</dbReference>
<dbReference type="SMART" id="SM00884">
    <property type="entry name" value="Cullin_Nedd8"/>
    <property type="match status" value="1"/>
</dbReference>
<dbReference type="Gene3D" id="1.10.10.10">
    <property type="entry name" value="Winged helix-like DNA-binding domain superfamily/Winged helix DNA-binding domain"/>
    <property type="match status" value="1"/>
</dbReference>
<feature type="region of interest" description="Disordered" evidence="6">
    <location>
        <begin position="1"/>
        <end position="23"/>
    </location>
</feature>
<dbReference type="Pfam" id="PF10557">
    <property type="entry name" value="Cullin_Nedd8"/>
    <property type="match status" value="1"/>
</dbReference>
<evidence type="ECO:0000256" key="6">
    <source>
        <dbReference type="SAM" id="MobiDB-lite"/>
    </source>
</evidence>
<dbReference type="PROSITE" id="PS01256">
    <property type="entry name" value="CULLIN_1"/>
    <property type="match status" value="1"/>
</dbReference>
<feature type="compositionally biased region" description="Basic residues" evidence="6">
    <location>
        <begin position="7"/>
        <end position="18"/>
    </location>
</feature>
<dbReference type="FunFam" id="1.20.1310.10:FF:000002">
    <property type="entry name" value="cullin-3 isoform X1"/>
    <property type="match status" value="1"/>
</dbReference>
<dbReference type="Gene3D" id="3.30.230.130">
    <property type="entry name" value="Cullin, Chain C, Domain 2"/>
    <property type="match status" value="1"/>
</dbReference>
<dbReference type="GO" id="GO:0031461">
    <property type="term" value="C:cullin-RING ubiquitin ligase complex"/>
    <property type="evidence" value="ECO:0007669"/>
    <property type="project" value="InterPro"/>
</dbReference>
<dbReference type="SMART" id="SM00182">
    <property type="entry name" value="CULLIN"/>
    <property type="match status" value="1"/>
</dbReference>
<dbReference type="InterPro" id="IPR036388">
    <property type="entry name" value="WH-like_DNA-bd_sf"/>
</dbReference>
<feature type="domain" description="Cullin family profile" evidence="7">
    <location>
        <begin position="429"/>
        <end position="662"/>
    </location>
</feature>
<dbReference type="InterPro" id="IPR059120">
    <property type="entry name" value="Cullin-like_AB"/>
</dbReference>
<dbReference type="InterPro" id="IPR045093">
    <property type="entry name" value="Cullin"/>
</dbReference>
<dbReference type="InterPro" id="IPR016159">
    <property type="entry name" value="Cullin_repeat-like_dom_sf"/>
</dbReference>
<dbReference type="SUPFAM" id="SSF75632">
    <property type="entry name" value="Cullin homology domain"/>
    <property type="match status" value="1"/>
</dbReference>
<dbReference type="InterPro" id="IPR016158">
    <property type="entry name" value="Cullin_homology"/>
</dbReference>
<dbReference type="OrthoDB" id="27073at2759"/>
<evidence type="ECO:0000256" key="1">
    <source>
        <dbReference type="ARBA" id="ARBA00006019"/>
    </source>
</evidence>
<reference evidence="8" key="1">
    <citation type="submission" date="2020-11" db="EMBL/GenBank/DDBJ databases">
        <authorList>
            <consortium name="DOE Joint Genome Institute"/>
            <person name="Ahrendt S."/>
            <person name="Riley R."/>
            <person name="Andreopoulos W."/>
            <person name="Labutti K."/>
            <person name="Pangilinan J."/>
            <person name="Ruiz-Duenas F.J."/>
            <person name="Barrasa J.M."/>
            <person name="Sanchez-Garcia M."/>
            <person name="Camarero S."/>
            <person name="Miyauchi S."/>
            <person name="Serrano A."/>
            <person name="Linde D."/>
            <person name="Babiker R."/>
            <person name="Drula E."/>
            <person name="Ayuso-Fernandez I."/>
            <person name="Pacheco R."/>
            <person name="Padilla G."/>
            <person name="Ferreira P."/>
            <person name="Barriuso J."/>
            <person name="Kellner H."/>
            <person name="Castanera R."/>
            <person name="Alfaro M."/>
            <person name="Ramirez L."/>
            <person name="Pisabarro A.G."/>
            <person name="Kuo A."/>
            <person name="Tritt A."/>
            <person name="Lipzen A."/>
            <person name="He G."/>
            <person name="Yan M."/>
            <person name="Ng V."/>
            <person name="Cullen D."/>
            <person name="Martin F."/>
            <person name="Rosso M.-N."/>
            <person name="Henrissat B."/>
            <person name="Hibbett D."/>
            <person name="Martinez A.T."/>
            <person name="Grigoriev I.V."/>
        </authorList>
    </citation>
    <scope>NUCLEOTIDE SEQUENCE</scope>
    <source>
        <strain evidence="8">AH 40177</strain>
    </source>
</reference>
<dbReference type="Pfam" id="PF00888">
    <property type="entry name" value="Cullin"/>
    <property type="match status" value="1"/>
</dbReference>
<evidence type="ECO:0000313" key="8">
    <source>
        <dbReference type="EMBL" id="KAF9069236.1"/>
    </source>
</evidence>
<dbReference type="SUPFAM" id="SSF74788">
    <property type="entry name" value="Cullin repeat-like"/>
    <property type="match status" value="1"/>
</dbReference>
<dbReference type="Proteomes" id="UP000772434">
    <property type="component" value="Unassembled WGS sequence"/>
</dbReference>
<sequence length="791" mass="90761">MAAAPRRGIKPKIKPPKKHGPDVSIEQTWTSLSKNIREILNHNASNLSFEENHRYAYHMVLYKNGDILYRGMKEIVVENLDKLAKERIISVFPTTHSGDLTQRSQENELLLKSLKNVWDDHTSNMMKLGQILKYMDRIYTKTAEVPETWEAGLDLFLKRIICSPIKDHLFSAILNQIQYEREGHTINRSAVKGCVDVLLSLDSVEDNARTVYQQDLEPVLLRESEAFYKSHGTTLLETCDTPEYLSKVESRFESEESRTHHYLSRKTGEPLLRILQDHLLTAHLDAVIAMSNSGLDMLIDMDKFEDLARLYRLFNMVPNGLPCLKRTLKSSIIRRGREINHTSLGIETGFGENEGTVKDPGAAQKTKDKGKARAPAASQALATALTWVQNLLDLKDKMDTVWKESFDSNPKIEATINESFESVVNSNDKCAEFISLFIDDHLKRGLKGKTDAEVDIVLEKTITVFRYLTEKDVFERYYKNHLAKRLLQSRSVSDDAERGMLAKLKVECGYQFTQKLEGMFHDIKISADTMRSYKDHLAKSSLPLPTIDLSVIVMTATFWPMTHSSSPCNLPQQLLDTTKPFEQFYLARHTGRRLAWQPSLGNADVRVAFKSKYHDLNVATFALVILLLFDKLDDEEFLTYEEIQQATSLEHADLQRHLQSLACAKFKVLKKHPPSRDVQTDDAFSFNSSFTASLQKIKISTISSKVETGEELKETQDRIDEERKHQTEACIVRIMKDRKHMSHNDLVNEVTRLLANRFQPNPLIIKKRIEGLIEREYLERCEDRKSYNYLA</sequence>
<evidence type="ECO:0000256" key="4">
    <source>
        <dbReference type="PROSITE-ProRule" id="PRU00330"/>
    </source>
</evidence>
<keyword evidence="3" id="KW-0832">Ubl conjugation</keyword>
<dbReference type="PROSITE" id="PS50069">
    <property type="entry name" value="CULLIN_2"/>
    <property type="match status" value="1"/>
</dbReference>
<evidence type="ECO:0000256" key="2">
    <source>
        <dbReference type="ARBA" id="ARBA00022499"/>
    </source>
</evidence>